<accession>A0A8D8VKT7</accession>
<dbReference type="EMBL" id="HBUF01060944">
    <property type="protein sequence ID" value="CAG6625819.1"/>
    <property type="molecule type" value="Transcribed_RNA"/>
</dbReference>
<sequence length="352" mass="40871">MILPGTTPRTKTSTILPPAQNLPRPNVFRKFPAPLLLRPRRLKLHPAERTHSCPASHNTRHWIMRRMMRTIGMATSTRMPVWITSLTNPLPNPPQPPVTPPLAPLERSKNSCPQYPLPPPKHPAKPMSQPHHQQWEKRPKMDPNTILWPIQWGPWEPWEMMGTRTLDMVNTTRNLSAQLPLALPWGAYCTITTSSRTAQLSPILPIRLNPLALVINQHINTICHLSSKPMVYKTRVRYTIRLQLEFHTTLVHPSTPTTIVHKVWTLTLRPVLMHRLTRICRTINQDKLIRTRVRTNNSIQSRLQATISTDIIQWSTVMCNIHPLERMRTEIIIIRVNTRKKPTRIRLQNHRK</sequence>
<evidence type="ECO:0000256" key="1">
    <source>
        <dbReference type="SAM" id="MobiDB-lite"/>
    </source>
</evidence>
<feature type="compositionally biased region" description="Pro residues" evidence="1">
    <location>
        <begin position="90"/>
        <end position="103"/>
    </location>
</feature>
<proteinExistence type="predicted"/>
<dbReference type="EMBL" id="HBUF01060943">
    <property type="protein sequence ID" value="CAG6625816.1"/>
    <property type="molecule type" value="Transcribed_RNA"/>
</dbReference>
<feature type="region of interest" description="Disordered" evidence="1">
    <location>
        <begin position="88"/>
        <end position="139"/>
    </location>
</feature>
<organism evidence="2">
    <name type="scientific">Cacopsylla melanoneura</name>
    <dbReference type="NCBI Taxonomy" id="428564"/>
    <lineage>
        <taxon>Eukaryota</taxon>
        <taxon>Metazoa</taxon>
        <taxon>Ecdysozoa</taxon>
        <taxon>Arthropoda</taxon>
        <taxon>Hexapoda</taxon>
        <taxon>Insecta</taxon>
        <taxon>Pterygota</taxon>
        <taxon>Neoptera</taxon>
        <taxon>Paraneoptera</taxon>
        <taxon>Hemiptera</taxon>
        <taxon>Sternorrhyncha</taxon>
        <taxon>Psylloidea</taxon>
        <taxon>Psyllidae</taxon>
        <taxon>Psyllinae</taxon>
        <taxon>Cacopsylla</taxon>
    </lineage>
</organism>
<feature type="region of interest" description="Disordered" evidence="1">
    <location>
        <begin position="1"/>
        <end position="21"/>
    </location>
</feature>
<evidence type="ECO:0000313" key="2">
    <source>
        <dbReference type="EMBL" id="CAG6625819.1"/>
    </source>
</evidence>
<name>A0A8D8VKT7_9HEMI</name>
<dbReference type="AlphaFoldDB" id="A0A8D8VKT7"/>
<reference evidence="2" key="1">
    <citation type="submission" date="2021-05" db="EMBL/GenBank/DDBJ databases">
        <authorList>
            <person name="Alioto T."/>
            <person name="Alioto T."/>
            <person name="Gomez Garrido J."/>
        </authorList>
    </citation>
    <scope>NUCLEOTIDE SEQUENCE</scope>
</reference>
<protein>
    <submittedName>
        <fullName evidence="2">Uncharacterized protein</fullName>
    </submittedName>
</protein>